<accession>A0A7J8M997</accession>
<dbReference type="PANTHER" id="PTHR48200">
    <property type="entry name" value="PROTEIN, PUTATIVE-RELATED"/>
    <property type="match status" value="1"/>
</dbReference>
<dbReference type="Proteomes" id="UP000593572">
    <property type="component" value="Unassembled WGS sequence"/>
</dbReference>
<evidence type="ECO:0000256" key="1">
    <source>
        <dbReference type="SAM" id="MobiDB-lite"/>
    </source>
</evidence>
<organism evidence="2 3">
    <name type="scientific">Gossypium lobatum</name>
    <dbReference type="NCBI Taxonomy" id="34289"/>
    <lineage>
        <taxon>Eukaryota</taxon>
        <taxon>Viridiplantae</taxon>
        <taxon>Streptophyta</taxon>
        <taxon>Embryophyta</taxon>
        <taxon>Tracheophyta</taxon>
        <taxon>Spermatophyta</taxon>
        <taxon>Magnoliopsida</taxon>
        <taxon>eudicotyledons</taxon>
        <taxon>Gunneridae</taxon>
        <taxon>Pentapetalae</taxon>
        <taxon>rosids</taxon>
        <taxon>malvids</taxon>
        <taxon>Malvales</taxon>
        <taxon>Malvaceae</taxon>
        <taxon>Malvoideae</taxon>
        <taxon>Gossypium</taxon>
    </lineage>
</organism>
<keyword evidence="3" id="KW-1185">Reference proteome</keyword>
<evidence type="ECO:0000313" key="3">
    <source>
        <dbReference type="Proteomes" id="UP000593572"/>
    </source>
</evidence>
<feature type="compositionally biased region" description="Basic and acidic residues" evidence="1">
    <location>
        <begin position="117"/>
        <end position="128"/>
    </location>
</feature>
<dbReference type="AlphaFoldDB" id="A0A7J8M997"/>
<protein>
    <submittedName>
        <fullName evidence="2">Uncharacterized protein</fullName>
    </submittedName>
</protein>
<reference evidence="2 3" key="1">
    <citation type="journal article" date="2019" name="Genome Biol. Evol.">
        <title>Insights into the evolution of the New World diploid cottons (Gossypium, subgenus Houzingenia) based on genome sequencing.</title>
        <authorList>
            <person name="Grover C.E."/>
            <person name="Arick M.A. 2nd"/>
            <person name="Thrash A."/>
            <person name="Conover J.L."/>
            <person name="Sanders W.S."/>
            <person name="Peterson D.G."/>
            <person name="Frelichowski J.E."/>
            <person name="Scheffler J.A."/>
            <person name="Scheffler B.E."/>
            <person name="Wendel J.F."/>
        </authorList>
    </citation>
    <scope>NUCLEOTIDE SEQUENCE [LARGE SCALE GENOMIC DNA]</scope>
    <source>
        <strain evidence="2">157</strain>
        <tissue evidence="2">Leaf</tissue>
    </source>
</reference>
<dbReference type="PANTHER" id="PTHR48200:SF1">
    <property type="entry name" value="AMINOTRANSFERASE-LIKE PLANT MOBILE DOMAIN-CONTAINING PROTEIN"/>
    <property type="match status" value="1"/>
</dbReference>
<proteinExistence type="predicted"/>
<evidence type="ECO:0000313" key="2">
    <source>
        <dbReference type="EMBL" id="MBA0561279.1"/>
    </source>
</evidence>
<gene>
    <name evidence="2" type="ORF">Golob_018123</name>
</gene>
<sequence length="143" mass="16397">MEEYTTLLRCLKIQVDKAYSRAVNVSTLKRNLILAHPDMKKRVDVFALSIYRLIVFLKVLGHVDEAVSDLKIHRMCAILASMISQPLLESRQSFLSGIFRELFPIERISGHTEARRHFRGKMDSDSPKSLRRGSRMESPLDGP</sequence>
<comment type="caution">
    <text evidence="2">The sequence shown here is derived from an EMBL/GenBank/DDBJ whole genome shotgun (WGS) entry which is preliminary data.</text>
</comment>
<dbReference type="EMBL" id="JABEZX010000007">
    <property type="protein sequence ID" value="MBA0561279.1"/>
    <property type="molecule type" value="Genomic_DNA"/>
</dbReference>
<name>A0A7J8M997_9ROSI</name>
<feature type="region of interest" description="Disordered" evidence="1">
    <location>
        <begin position="117"/>
        <end position="143"/>
    </location>
</feature>